<dbReference type="Gene3D" id="3.40.50.300">
    <property type="entry name" value="P-loop containing nucleotide triphosphate hydrolases"/>
    <property type="match status" value="1"/>
</dbReference>
<dbReference type="InterPro" id="IPR050209">
    <property type="entry name" value="Rab_GTPases_membrane_traffic"/>
</dbReference>
<dbReference type="SMART" id="SM00174">
    <property type="entry name" value="RHO"/>
    <property type="match status" value="1"/>
</dbReference>
<dbReference type="PANTHER" id="PTHR47979">
    <property type="entry name" value="DRAB11-RELATED"/>
    <property type="match status" value="1"/>
</dbReference>
<dbReference type="InterPro" id="IPR001806">
    <property type="entry name" value="Small_GTPase"/>
</dbReference>
<dbReference type="SMART" id="SM00173">
    <property type="entry name" value="RAS"/>
    <property type="match status" value="1"/>
</dbReference>
<feature type="region of interest" description="Disordered" evidence="1">
    <location>
        <begin position="76"/>
        <end position="99"/>
    </location>
</feature>
<feature type="region of interest" description="Disordered" evidence="1">
    <location>
        <begin position="245"/>
        <end position="297"/>
    </location>
</feature>
<dbReference type="InterPro" id="IPR027417">
    <property type="entry name" value="P-loop_NTPase"/>
</dbReference>
<feature type="region of interest" description="Disordered" evidence="1">
    <location>
        <begin position="304"/>
        <end position="323"/>
    </location>
</feature>
<organism evidence="2 3">
    <name type="scientific">Elysia marginata</name>
    <dbReference type="NCBI Taxonomy" id="1093978"/>
    <lineage>
        <taxon>Eukaryota</taxon>
        <taxon>Metazoa</taxon>
        <taxon>Spiralia</taxon>
        <taxon>Lophotrochozoa</taxon>
        <taxon>Mollusca</taxon>
        <taxon>Gastropoda</taxon>
        <taxon>Heterobranchia</taxon>
        <taxon>Euthyneura</taxon>
        <taxon>Panpulmonata</taxon>
        <taxon>Sacoglossa</taxon>
        <taxon>Placobranchoidea</taxon>
        <taxon>Plakobranchidae</taxon>
        <taxon>Elysia</taxon>
    </lineage>
</organism>
<dbReference type="SMART" id="SM00175">
    <property type="entry name" value="RAB"/>
    <property type="match status" value="1"/>
</dbReference>
<accession>A0AAV4JU33</accession>
<sequence length="682" mass="74718">MDGIDANLDKTSASSQVCIYQQSQDKDTLASDTKDHKLRVSNATSTILASSRLHLSNPSGQLQTDFTVSNFISRRQKDEDEVIQQPNLSTKSNSMPPDNQGTVVSIGTASSLQGTSPSLGDREQGVRTCSVFTSAGIQVTLTDYDSKLNSRTTALGTKIPRDSNIDIQSPCSINRLIDSDLSAQPAPTIKVTDNDNDSQADPTIHRFIASVTARASPTDHLAASLHRCLDSDSDAEDRKLLQNFSASPDRLSPSPGVDHPSSFSNNSYGISSKSKKDSARPHRAVGNERGPTVSSLSSVIKRALSDKRHAHHRPTSPWGEQDEAADNASRLYQSDSYLPALRLQLDRQHSPPVAPYHQDPARFTLPRYAGKNSANLPISPQTLAKEESQCEDSAHSSISVQGGSSTNQSIEFQESEELKTSPPISPLTKGLHCSSLSLYLPPPSIRSLNKMWHRCYSGDSLSGDEHGSEAGKLSVESSTHYDLAAKVILLGDFSVGKTSFLSTLAKARDENGSGFCREYRAGELAEVVFKRQQKRAMIRVMDTGGQERYRSMTSSYYRGVHGCLLVFDVTREDTFNNIIVWHSDLQKYSTDQYVAAILVGTTSHPGERIISPERALKMAESLGIPYMECSPDDASMTLNIVQRLTEKVIKFALRRSSFAIDIKPKSIVLLEEKTKKKFVCLC</sequence>
<evidence type="ECO:0000256" key="1">
    <source>
        <dbReference type="SAM" id="MobiDB-lite"/>
    </source>
</evidence>
<dbReference type="SUPFAM" id="SSF52540">
    <property type="entry name" value="P-loop containing nucleoside triphosphate hydrolases"/>
    <property type="match status" value="1"/>
</dbReference>
<feature type="region of interest" description="Disordered" evidence="1">
    <location>
        <begin position="372"/>
        <end position="423"/>
    </location>
</feature>
<dbReference type="Pfam" id="PF00071">
    <property type="entry name" value="Ras"/>
    <property type="match status" value="1"/>
</dbReference>
<dbReference type="PROSITE" id="PS51419">
    <property type="entry name" value="RAB"/>
    <property type="match status" value="1"/>
</dbReference>
<name>A0AAV4JU33_9GAST</name>
<feature type="compositionally biased region" description="Polar residues" evidence="1">
    <location>
        <begin position="372"/>
        <end position="382"/>
    </location>
</feature>
<dbReference type="PROSITE" id="PS51421">
    <property type="entry name" value="RAS"/>
    <property type="match status" value="1"/>
</dbReference>
<feature type="compositionally biased region" description="Polar residues" evidence="1">
    <location>
        <begin position="395"/>
        <end position="412"/>
    </location>
</feature>
<gene>
    <name evidence="2" type="ORF">ElyMa_007016800</name>
</gene>
<dbReference type="PRINTS" id="PR00449">
    <property type="entry name" value="RASTRNSFRMNG"/>
</dbReference>
<evidence type="ECO:0000313" key="3">
    <source>
        <dbReference type="Proteomes" id="UP000762676"/>
    </source>
</evidence>
<evidence type="ECO:0000313" key="2">
    <source>
        <dbReference type="EMBL" id="GFS25012.1"/>
    </source>
</evidence>
<reference evidence="2 3" key="1">
    <citation type="journal article" date="2021" name="Elife">
        <title>Chloroplast acquisition without the gene transfer in kleptoplastic sea slugs, Plakobranchus ocellatus.</title>
        <authorList>
            <person name="Maeda T."/>
            <person name="Takahashi S."/>
            <person name="Yoshida T."/>
            <person name="Shimamura S."/>
            <person name="Takaki Y."/>
            <person name="Nagai Y."/>
            <person name="Toyoda A."/>
            <person name="Suzuki Y."/>
            <person name="Arimoto A."/>
            <person name="Ishii H."/>
            <person name="Satoh N."/>
            <person name="Nishiyama T."/>
            <person name="Hasebe M."/>
            <person name="Maruyama T."/>
            <person name="Minagawa J."/>
            <person name="Obokata J."/>
            <person name="Shigenobu S."/>
        </authorList>
    </citation>
    <scope>NUCLEOTIDE SEQUENCE [LARGE SCALE GENOMIC DNA]</scope>
</reference>
<feature type="compositionally biased region" description="Polar residues" evidence="1">
    <location>
        <begin position="84"/>
        <end position="99"/>
    </location>
</feature>
<dbReference type="GO" id="GO:0003924">
    <property type="term" value="F:GTPase activity"/>
    <property type="evidence" value="ECO:0007669"/>
    <property type="project" value="InterPro"/>
</dbReference>
<dbReference type="Proteomes" id="UP000762676">
    <property type="component" value="Unassembled WGS sequence"/>
</dbReference>
<dbReference type="AlphaFoldDB" id="A0AAV4JU33"/>
<feature type="compositionally biased region" description="Low complexity" evidence="1">
    <location>
        <begin position="261"/>
        <end position="272"/>
    </location>
</feature>
<proteinExistence type="predicted"/>
<dbReference type="EMBL" id="BMAT01014017">
    <property type="protein sequence ID" value="GFS25012.1"/>
    <property type="molecule type" value="Genomic_DNA"/>
</dbReference>
<dbReference type="FunFam" id="3.40.50.300:FF:001447">
    <property type="entry name" value="Ras-related protein Rab-1B"/>
    <property type="match status" value="1"/>
</dbReference>
<keyword evidence="3" id="KW-1185">Reference proteome</keyword>
<protein>
    <submittedName>
        <fullName evidence="2">Ras-related protein Rab-3</fullName>
    </submittedName>
</protein>
<comment type="caution">
    <text evidence="2">The sequence shown here is derived from an EMBL/GenBank/DDBJ whole genome shotgun (WGS) entry which is preliminary data.</text>
</comment>
<dbReference type="CDD" id="cd00154">
    <property type="entry name" value="Rab"/>
    <property type="match status" value="1"/>
</dbReference>
<feature type="compositionally biased region" description="Basic and acidic residues" evidence="1">
    <location>
        <begin position="384"/>
        <end position="394"/>
    </location>
</feature>
<dbReference type="GO" id="GO:0005525">
    <property type="term" value="F:GTP binding"/>
    <property type="evidence" value="ECO:0007669"/>
    <property type="project" value="InterPro"/>
</dbReference>